<evidence type="ECO:0000256" key="9">
    <source>
        <dbReference type="ARBA" id="ARBA00022842"/>
    </source>
</evidence>
<dbReference type="Gene3D" id="3.90.980.10">
    <property type="entry name" value="DNA primase, catalytic core, N-terminal domain"/>
    <property type="match status" value="1"/>
</dbReference>
<evidence type="ECO:0000256" key="7">
    <source>
        <dbReference type="ARBA" id="ARBA00022771"/>
    </source>
</evidence>
<sequence length="660" mass="72008">MAGQGLIKREDVELVRSTARLEEVVGDHVTLRTAGIGSMKGLCPFHDEKTPSFHIRPQLGHWHCFGCGEGGDVISFVQKIDHLTFVEAVETLAGRYGVQLHYEEATGRRGGGERTDFGTRQRLLDAHDVAEQFYREQLSTPAAGVGRRFLAERGFDRAAAEHFGVGFAPEGWDALLKHLRGRGFTEPELVASGLVSQGQRGVYDRFRGRLVWPIRDITGKTIGFGARRLLESDQGPKYLNTPETPIYHKSQVLYGLDLARKQIASEHKVVVMEGYTDVMAAHLAGVTTAVASCGTAFGADHIKIVRRVMGDSSSSAGLRLSSDTRGLGGEVIFTFDGDAAGQKAALKAFDEDQRFVAQTYVAVEPGGMDPCELRIAQGDEAVRELVATRRPLFEFAIRSVLDQVDLDTVEGQVSALRMAAPVVAKIRDRAMRPEYARRLAGWLGMDERTVLRAVHDAGRTAGSGGGRHAAAEPAPGAERPDPEGEDTGALPIPRLKDVVSPRDPVGLVEIQSLAVMLQFPTLLDVDAVGALPDDSFHVPALQGVWDVMLAAGTLLDAVGGSLEPARYLDQVLEIAGETVRPLIVELATSELPARDEDGLRRLATSLLGRLTELSFTREYSVLKQKLQRTDPSRDPEGYQRIMTQLSELQERRRALRAQSD</sequence>
<comment type="similarity">
    <text evidence="12 13">Belongs to the DnaG primase family.</text>
</comment>
<keyword evidence="5 12" id="KW-0235">DNA replication</keyword>
<evidence type="ECO:0000256" key="14">
    <source>
        <dbReference type="PIRSR" id="PIRSR002811-1"/>
    </source>
</evidence>
<dbReference type="InterPro" id="IPR050219">
    <property type="entry name" value="DnaG_primase"/>
</dbReference>
<proteinExistence type="inferred from homology"/>
<dbReference type="InterPro" id="IPR002694">
    <property type="entry name" value="Znf_CHC2"/>
</dbReference>
<keyword evidence="3 12" id="KW-0808">Transferase</keyword>
<comment type="cofactor">
    <cofactor evidence="12 13 14">
        <name>Zn(2+)</name>
        <dbReference type="ChEBI" id="CHEBI:29105"/>
    </cofactor>
    <text evidence="12 13 14">Binds 1 zinc ion per monomer.</text>
</comment>
<feature type="region of interest" description="Disordered" evidence="15">
    <location>
        <begin position="458"/>
        <end position="491"/>
    </location>
</feature>
<dbReference type="Pfam" id="PF08275">
    <property type="entry name" value="DNAG_N"/>
    <property type="match status" value="1"/>
</dbReference>
<dbReference type="Pfam" id="PF13662">
    <property type="entry name" value="Toprim_4"/>
    <property type="match status" value="1"/>
</dbReference>
<dbReference type="InterPro" id="IPR034151">
    <property type="entry name" value="TOPRIM_DnaG_bac"/>
</dbReference>
<dbReference type="GO" id="GO:0003899">
    <property type="term" value="F:DNA-directed RNA polymerase activity"/>
    <property type="evidence" value="ECO:0007669"/>
    <property type="project" value="UniProtKB-UniRule"/>
</dbReference>
<evidence type="ECO:0000256" key="11">
    <source>
        <dbReference type="ARBA" id="ARBA00023163"/>
    </source>
</evidence>
<keyword evidence="4 12" id="KW-0548">Nucleotidyltransferase</keyword>
<dbReference type="AlphaFoldDB" id="A0A1X6WT11"/>
<evidence type="ECO:0000256" key="10">
    <source>
        <dbReference type="ARBA" id="ARBA00023125"/>
    </source>
</evidence>
<accession>A0A1X6WT11</accession>
<comment type="function">
    <text evidence="12 13">RNA polymerase that catalyzes the synthesis of short RNA molecules used as primers for DNA polymerase during DNA replication.</text>
</comment>
<comment type="catalytic activity">
    <reaction evidence="12">
        <text>ssDNA + n NTP = ssDNA/pppN(pN)n-1 hybrid + (n-1) diphosphate.</text>
        <dbReference type="EC" id="2.7.7.101"/>
    </reaction>
</comment>
<dbReference type="InterPro" id="IPR006171">
    <property type="entry name" value="TOPRIM_dom"/>
</dbReference>
<dbReference type="InterPro" id="IPR036977">
    <property type="entry name" value="DNA_primase_Znf_CHC2"/>
</dbReference>
<evidence type="ECO:0000256" key="6">
    <source>
        <dbReference type="ARBA" id="ARBA00022723"/>
    </source>
</evidence>
<keyword evidence="6 12" id="KW-0479">Metal-binding</keyword>
<dbReference type="GO" id="GO:0003677">
    <property type="term" value="F:DNA binding"/>
    <property type="evidence" value="ECO:0007669"/>
    <property type="project" value="UniProtKB-KW"/>
</dbReference>
<dbReference type="SMART" id="SM00493">
    <property type="entry name" value="TOPRIM"/>
    <property type="match status" value="1"/>
</dbReference>
<evidence type="ECO:0000256" key="12">
    <source>
        <dbReference type="HAMAP-Rule" id="MF_00974"/>
    </source>
</evidence>
<dbReference type="SUPFAM" id="SSF57783">
    <property type="entry name" value="Zinc beta-ribbon"/>
    <property type="match status" value="1"/>
</dbReference>
<dbReference type="PROSITE" id="PS50880">
    <property type="entry name" value="TOPRIM"/>
    <property type="match status" value="1"/>
</dbReference>
<reference evidence="17 18" key="1">
    <citation type="submission" date="2017-02" db="EMBL/GenBank/DDBJ databases">
        <authorList>
            <person name="Peterson S.W."/>
        </authorList>
    </citation>
    <scope>NUCLEOTIDE SEQUENCE [LARGE SCALE GENOMIC DNA]</scope>
    <source>
        <strain evidence="17 18">CIP104813</strain>
    </source>
</reference>
<dbReference type="PANTHER" id="PTHR30313">
    <property type="entry name" value="DNA PRIMASE"/>
    <property type="match status" value="1"/>
</dbReference>
<protein>
    <recommendedName>
        <fullName evidence="12 13">DNA primase</fullName>
        <ecNumber evidence="12">2.7.7.101</ecNumber>
    </recommendedName>
</protein>
<dbReference type="GO" id="GO:0000428">
    <property type="term" value="C:DNA-directed RNA polymerase complex"/>
    <property type="evidence" value="ECO:0007669"/>
    <property type="project" value="UniProtKB-KW"/>
</dbReference>
<dbReference type="InterPro" id="IPR019475">
    <property type="entry name" value="DNA_primase_DnaB-bd"/>
</dbReference>
<keyword evidence="7 12" id="KW-0863">Zinc-finger</keyword>
<feature type="domain" description="Toprim" evidence="16">
    <location>
        <begin position="267"/>
        <end position="365"/>
    </location>
</feature>
<evidence type="ECO:0000256" key="4">
    <source>
        <dbReference type="ARBA" id="ARBA00022695"/>
    </source>
</evidence>
<dbReference type="GO" id="GO:0006269">
    <property type="term" value="P:DNA replication, synthesis of primer"/>
    <property type="evidence" value="ECO:0007669"/>
    <property type="project" value="UniProtKB-UniRule"/>
</dbReference>
<evidence type="ECO:0000256" key="8">
    <source>
        <dbReference type="ARBA" id="ARBA00022833"/>
    </source>
</evidence>
<dbReference type="PIRSF" id="PIRSF002811">
    <property type="entry name" value="DnaG"/>
    <property type="match status" value="1"/>
</dbReference>
<comment type="subunit">
    <text evidence="12">Monomer. Interacts with DnaB.</text>
</comment>
<dbReference type="OrthoDB" id="9803773at2"/>
<name>A0A1X6WT11_9MICO</name>
<feature type="zinc finger region" description="CHC2-type" evidence="12 14">
    <location>
        <begin position="43"/>
        <end position="67"/>
    </location>
</feature>
<dbReference type="InterPro" id="IPR037068">
    <property type="entry name" value="DNA_primase_core_N_sf"/>
</dbReference>
<dbReference type="InterPro" id="IPR030846">
    <property type="entry name" value="DnaG_bac"/>
</dbReference>
<dbReference type="NCBIfam" id="TIGR01391">
    <property type="entry name" value="dnaG"/>
    <property type="match status" value="1"/>
</dbReference>
<comment type="domain">
    <text evidence="12">Contains an N-terminal zinc-binding domain, a central core domain that contains the primase activity, and a C-terminal DnaB-binding domain.</text>
</comment>
<dbReference type="SMART" id="SM00400">
    <property type="entry name" value="ZnF_CHCC"/>
    <property type="match status" value="1"/>
</dbReference>
<evidence type="ECO:0000256" key="2">
    <source>
        <dbReference type="ARBA" id="ARBA00022515"/>
    </source>
</evidence>
<evidence type="ECO:0000313" key="17">
    <source>
        <dbReference type="EMBL" id="SLM88156.1"/>
    </source>
</evidence>
<organism evidence="17 18">
    <name type="scientific">Brachybacterium nesterenkovii</name>
    <dbReference type="NCBI Taxonomy" id="47847"/>
    <lineage>
        <taxon>Bacteria</taxon>
        <taxon>Bacillati</taxon>
        <taxon>Actinomycetota</taxon>
        <taxon>Actinomycetes</taxon>
        <taxon>Micrococcales</taxon>
        <taxon>Dermabacteraceae</taxon>
        <taxon>Brachybacterium</taxon>
    </lineage>
</organism>
<dbReference type="FunFam" id="3.90.580.10:FF:000001">
    <property type="entry name" value="DNA primase"/>
    <property type="match status" value="1"/>
</dbReference>
<evidence type="ECO:0000256" key="3">
    <source>
        <dbReference type="ARBA" id="ARBA00022679"/>
    </source>
</evidence>
<keyword evidence="1 12" id="KW-0240">DNA-directed RNA polymerase</keyword>
<keyword evidence="18" id="KW-1185">Reference proteome</keyword>
<dbReference type="InterPro" id="IPR006295">
    <property type="entry name" value="DNA_primase_DnaG"/>
</dbReference>
<evidence type="ECO:0000256" key="5">
    <source>
        <dbReference type="ARBA" id="ARBA00022705"/>
    </source>
</evidence>
<evidence type="ECO:0000256" key="1">
    <source>
        <dbReference type="ARBA" id="ARBA00022478"/>
    </source>
</evidence>
<dbReference type="CDD" id="cd03364">
    <property type="entry name" value="TOPRIM_DnaG_primases"/>
    <property type="match status" value="1"/>
</dbReference>
<dbReference type="GO" id="GO:1990077">
    <property type="term" value="C:primosome complex"/>
    <property type="evidence" value="ECO:0007669"/>
    <property type="project" value="UniProtKB-KW"/>
</dbReference>
<dbReference type="GO" id="GO:0008270">
    <property type="term" value="F:zinc ion binding"/>
    <property type="evidence" value="ECO:0007669"/>
    <property type="project" value="UniProtKB-UniRule"/>
</dbReference>
<dbReference type="InterPro" id="IPR013264">
    <property type="entry name" value="DNAG_N"/>
</dbReference>
<keyword evidence="9" id="KW-0460">Magnesium</keyword>
<dbReference type="Proteomes" id="UP000195981">
    <property type="component" value="Unassembled WGS sequence"/>
</dbReference>
<dbReference type="EMBL" id="FWFG01000013">
    <property type="protein sequence ID" value="SLM88156.1"/>
    <property type="molecule type" value="Genomic_DNA"/>
</dbReference>
<dbReference type="SUPFAM" id="SSF56731">
    <property type="entry name" value="DNA primase core"/>
    <property type="match status" value="1"/>
</dbReference>
<dbReference type="FunFam" id="3.90.980.10:FF:000001">
    <property type="entry name" value="DNA primase"/>
    <property type="match status" value="1"/>
</dbReference>
<evidence type="ECO:0000256" key="13">
    <source>
        <dbReference type="PIRNR" id="PIRNR002811"/>
    </source>
</evidence>
<dbReference type="RefSeq" id="WP_087101897.1">
    <property type="nucleotide sequence ID" value="NZ_FWFG01000013.1"/>
</dbReference>
<dbReference type="Pfam" id="PF01807">
    <property type="entry name" value="Zn_ribbon_DnaG"/>
    <property type="match status" value="1"/>
</dbReference>
<dbReference type="PANTHER" id="PTHR30313:SF2">
    <property type="entry name" value="DNA PRIMASE"/>
    <property type="match status" value="1"/>
</dbReference>
<dbReference type="GO" id="GO:0005737">
    <property type="term" value="C:cytoplasm"/>
    <property type="evidence" value="ECO:0007669"/>
    <property type="project" value="TreeGrafter"/>
</dbReference>
<gene>
    <name evidence="12" type="primary">dnaG</name>
    <name evidence="17" type="ORF">FM110_01200</name>
</gene>
<dbReference type="EC" id="2.7.7.101" evidence="12"/>
<keyword evidence="8 12" id="KW-0862">Zinc</keyword>
<keyword evidence="11 12" id="KW-0804">Transcription</keyword>
<dbReference type="Gene3D" id="3.90.580.10">
    <property type="entry name" value="Zinc finger, CHC2-type domain"/>
    <property type="match status" value="1"/>
</dbReference>
<dbReference type="HAMAP" id="MF_00974">
    <property type="entry name" value="DNA_primase_DnaG"/>
    <property type="match status" value="1"/>
</dbReference>
<keyword evidence="2 12" id="KW-0639">Primosome</keyword>
<evidence type="ECO:0000259" key="16">
    <source>
        <dbReference type="PROSITE" id="PS50880"/>
    </source>
</evidence>
<dbReference type="Gene3D" id="3.40.1360.10">
    <property type="match status" value="1"/>
</dbReference>
<keyword evidence="10 12" id="KW-0238">DNA-binding</keyword>
<dbReference type="Pfam" id="PF10410">
    <property type="entry name" value="DnaB_bind"/>
    <property type="match status" value="1"/>
</dbReference>
<evidence type="ECO:0000313" key="18">
    <source>
        <dbReference type="Proteomes" id="UP000195981"/>
    </source>
</evidence>
<evidence type="ECO:0000256" key="15">
    <source>
        <dbReference type="SAM" id="MobiDB-lite"/>
    </source>
</evidence>